<organism evidence="3 4">
    <name type="scientific">Schistosoma bovis</name>
    <name type="common">Blood fluke</name>
    <dbReference type="NCBI Taxonomy" id="6184"/>
    <lineage>
        <taxon>Eukaryota</taxon>
        <taxon>Metazoa</taxon>
        <taxon>Spiralia</taxon>
        <taxon>Lophotrochozoa</taxon>
        <taxon>Platyhelminthes</taxon>
        <taxon>Trematoda</taxon>
        <taxon>Digenea</taxon>
        <taxon>Strigeidida</taxon>
        <taxon>Schistosomatoidea</taxon>
        <taxon>Schistosomatidae</taxon>
        <taxon>Schistosoma</taxon>
    </lineage>
</organism>
<keyword evidence="4" id="KW-1185">Reference proteome</keyword>
<dbReference type="STRING" id="6184.A0A430Q7E7"/>
<dbReference type="AlphaFoldDB" id="A0A430Q7E7"/>
<feature type="domain" description="Protein arginine N-methyltransferase" evidence="2">
    <location>
        <begin position="35"/>
        <end position="140"/>
    </location>
</feature>
<dbReference type="Pfam" id="PF22528">
    <property type="entry name" value="PRMT_C"/>
    <property type="match status" value="1"/>
</dbReference>
<keyword evidence="1" id="KW-0949">S-adenosyl-L-methionine</keyword>
<dbReference type="InterPro" id="IPR029063">
    <property type="entry name" value="SAM-dependent_MTases_sf"/>
</dbReference>
<dbReference type="EMBL" id="QMKO01002413">
    <property type="protein sequence ID" value="RTG83593.1"/>
    <property type="molecule type" value="Genomic_DNA"/>
</dbReference>
<reference evidence="3 4" key="1">
    <citation type="journal article" date="2019" name="PLoS Pathog.">
        <title>Genome sequence of the bovine parasite Schistosoma bovis Tanzania.</title>
        <authorList>
            <person name="Oey H."/>
            <person name="Zakrzewski M."/>
            <person name="Gobert G."/>
            <person name="Gravermann K."/>
            <person name="Stoye J."/>
            <person name="Jones M."/>
            <person name="Mcmanus D."/>
            <person name="Krause L."/>
        </authorList>
    </citation>
    <scope>NUCLEOTIDE SEQUENCE [LARGE SCALE GENOMIC DNA]</scope>
    <source>
        <strain evidence="3 4">TAN1997</strain>
    </source>
</reference>
<name>A0A430Q7E7_SCHBO</name>
<dbReference type="Proteomes" id="UP000290809">
    <property type="component" value="Unassembled WGS sequence"/>
</dbReference>
<evidence type="ECO:0000256" key="1">
    <source>
        <dbReference type="ARBA" id="ARBA00022691"/>
    </source>
</evidence>
<dbReference type="InterPro" id="IPR055135">
    <property type="entry name" value="PRMT_dom"/>
</dbReference>
<comment type="caution">
    <text evidence="3">The sequence shown here is derived from an EMBL/GenBank/DDBJ whole genome shotgun (WGS) entry which is preliminary data.</text>
</comment>
<dbReference type="Gene3D" id="2.70.160.11">
    <property type="entry name" value="Hnrnp arginine n-methyltransferase1"/>
    <property type="match status" value="1"/>
</dbReference>
<evidence type="ECO:0000313" key="4">
    <source>
        <dbReference type="Proteomes" id="UP000290809"/>
    </source>
</evidence>
<protein>
    <recommendedName>
        <fullName evidence="2">Protein arginine N-methyltransferase domain-containing protein</fullName>
    </recommendedName>
</protein>
<proteinExistence type="predicted"/>
<evidence type="ECO:0000259" key="2">
    <source>
        <dbReference type="Pfam" id="PF22528"/>
    </source>
</evidence>
<dbReference type="SUPFAM" id="SSF53335">
    <property type="entry name" value="S-adenosyl-L-methionine-dependent methyltransferases"/>
    <property type="match status" value="1"/>
</dbReference>
<gene>
    <name evidence="3" type="ORF">DC041_0005702</name>
</gene>
<sequence length="175" mass="20059">MLDSVLKMASKYLSRDGHIFPRHYTLNLLGVQCSEHLRKRRLEHWNDVYGYKMPALRRAALSEAHVLNLTNEHVTPPISPITILTQSFELVALDLDDMHRNRIYNLSNHCSLLCEQKFHLIIQPTTTTNNNNSDKISGIITIRRATTDNRGLEINLLIGETENSPEIKQTFDLIG</sequence>
<evidence type="ECO:0000313" key="3">
    <source>
        <dbReference type="EMBL" id="RTG83593.1"/>
    </source>
</evidence>
<accession>A0A430Q7E7</accession>